<organism evidence="2 3">
    <name type="scientific">Candidatus Parabacteroides intestinigallinarum</name>
    <dbReference type="NCBI Taxonomy" id="2838722"/>
    <lineage>
        <taxon>Bacteria</taxon>
        <taxon>Pseudomonadati</taxon>
        <taxon>Bacteroidota</taxon>
        <taxon>Bacteroidia</taxon>
        <taxon>Bacteroidales</taxon>
        <taxon>Tannerellaceae</taxon>
        <taxon>Parabacteroides</taxon>
    </lineage>
</organism>
<evidence type="ECO:0000256" key="1">
    <source>
        <dbReference type="SAM" id="MobiDB-lite"/>
    </source>
</evidence>
<accession>A0A9D1XSJ2</accession>
<evidence type="ECO:0000313" key="2">
    <source>
        <dbReference type="EMBL" id="HIX86684.1"/>
    </source>
</evidence>
<reference evidence="2" key="2">
    <citation type="submission" date="2021-04" db="EMBL/GenBank/DDBJ databases">
        <authorList>
            <person name="Gilroy R."/>
        </authorList>
    </citation>
    <scope>NUCLEOTIDE SEQUENCE</scope>
    <source>
        <strain evidence="2">ChiHecec2B26-12326</strain>
    </source>
</reference>
<protein>
    <submittedName>
        <fullName evidence="2">Uncharacterized protein</fullName>
    </submittedName>
</protein>
<name>A0A9D1XSJ2_9BACT</name>
<comment type="caution">
    <text evidence="2">The sequence shown here is derived from an EMBL/GenBank/DDBJ whole genome shotgun (WGS) entry which is preliminary data.</text>
</comment>
<gene>
    <name evidence="2" type="ORF">H9848_08795</name>
</gene>
<feature type="compositionally biased region" description="Acidic residues" evidence="1">
    <location>
        <begin position="92"/>
        <end position="121"/>
    </location>
</feature>
<dbReference type="AlphaFoldDB" id="A0A9D1XSJ2"/>
<feature type="region of interest" description="Disordered" evidence="1">
    <location>
        <begin position="84"/>
        <end position="132"/>
    </location>
</feature>
<evidence type="ECO:0000313" key="3">
    <source>
        <dbReference type="Proteomes" id="UP000823847"/>
    </source>
</evidence>
<dbReference type="EMBL" id="DXEN01000066">
    <property type="protein sequence ID" value="HIX86684.1"/>
    <property type="molecule type" value="Genomic_DNA"/>
</dbReference>
<dbReference type="Proteomes" id="UP000823847">
    <property type="component" value="Unassembled WGS sequence"/>
</dbReference>
<sequence length="224" mass="25620">MANRKEIDNLLADIQTLDRQVAAMREAEFYPASFFEGTFQLTHKILKDLHALENLQIEALREQMEEHARVIESIPEHRTAAFVPEATPDTETIPEADTTAEPEIITEPDSQPEEAPAEAETPETIPTEIPRKAISAETASRSLNDLLEKRHLADFRKAFSLNDRFRFRRELFGGNEEAMNRAIEDLNALSSYEESVAYLSDTLKWDIENTSVADFIRLLEKRFL</sequence>
<proteinExistence type="predicted"/>
<reference evidence="2" key="1">
    <citation type="journal article" date="2021" name="PeerJ">
        <title>Extensive microbial diversity within the chicken gut microbiome revealed by metagenomics and culture.</title>
        <authorList>
            <person name="Gilroy R."/>
            <person name="Ravi A."/>
            <person name="Getino M."/>
            <person name="Pursley I."/>
            <person name="Horton D.L."/>
            <person name="Alikhan N.F."/>
            <person name="Baker D."/>
            <person name="Gharbi K."/>
            <person name="Hall N."/>
            <person name="Watson M."/>
            <person name="Adriaenssens E.M."/>
            <person name="Foster-Nyarko E."/>
            <person name="Jarju S."/>
            <person name="Secka A."/>
            <person name="Antonio M."/>
            <person name="Oren A."/>
            <person name="Chaudhuri R.R."/>
            <person name="La Ragione R."/>
            <person name="Hildebrand F."/>
            <person name="Pallen M.J."/>
        </authorList>
    </citation>
    <scope>NUCLEOTIDE SEQUENCE</scope>
    <source>
        <strain evidence="2">ChiHecec2B26-12326</strain>
    </source>
</reference>